<protein>
    <submittedName>
        <fullName evidence="1">Uncharacterized protein</fullName>
    </submittedName>
</protein>
<name>A0A9W7FZI8_9STRA</name>
<dbReference type="EMBL" id="BRXZ01008403">
    <property type="protein sequence ID" value="GMI25768.1"/>
    <property type="molecule type" value="Genomic_DNA"/>
</dbReference>
<accession>A0A9W7FZI8</accession>
<reference evidence="1" key="1">
    <citation type="submission" date="2022-07" db="EMBL/GenBank/DDBJ databases">
        <title>Genome analysis of Parmales, a sister group of diatoms, reveals the evolutionary specialization of diatoms from phago-mixotrophs to photoautotrophs.</title>
        <authorList>
            <person name="Ban H."/>
            <person name="Sato S."/>
            <person name="Yoshikawa S."/>
            <person name="Kazumasa Y."/>
            <person name="Nakamura Y."/>
            <person name="Ichinomiya M."/>
            <person name="Saitoh K."/>
            <person name="Sato N."/>
            <person name="Blanc-Mathieu R."/>
            <person name="Endo H."/>
            <person name="Kuwata A."/>
            <person name="Ogata H."/>
        </authorList>
    </citation>
    <scope>NUCLEOTIDE SEQUENCE</scope>
</reference>
<feature type="non-terminal residue" evidence="1">
    <location>
        <position position="56"/>
    </location>
</feature>
<proteinExistence type="predicted"/>
<organism evidence="1 2">
    <name type="scientific">Triparma retinervis</name>
    <dbReference type="NCBI Taxonomy" id="2557542"/>
    <lineage>
        <taxon>Eukaryota</taxon>
        <taxon>Sar</taxon>
        <taxon>Stramenopiles</taxon>
        <taxon>Ochrophyta</taxon>
        <taxon>Bolidophyceae</taxon>
        <taxon>Parmales</taxon>
        <taxon>Triparmaceae</taxon>
        <taxon>Triparma</taxon>
    </lineage>
</organism>
<dbReference type="Proteomes" id="UP001165082">
    <property type="component" value="Unassembled WGS sequence"/>
</dbReference>
<evidence type="ECO:0000313" key="2">
    <source>
        <dbReference type="Proteomes" id="UP001165082"/>
    </source>
</evidence>
<gene>
    <name evidence="1" type="ORF">TrRE_jg1598</name>
</gene>
<comment type="caution">
    <text evidence="1">The sequence shown here is derived from an EMBL/GenBank/DDBJ whole genome shotgun (WGS) entry which is preliminary data.</text>
</comment>
<dbReference type="AlphaFoldDB" id="A0A9W7FZI8"/>
<keyword evidence="2" id="KW-1185">Reference proteome</keyword>
<sequence>MPEVSPSDTSEELGNMFDRIVEDAVKDGSSRTSLLKGLFFHYVKRTKYTQIILILE</sequence>
<evidence type="ECO:0000313" key="1">
    <source>
        <dbReference type="EMBL" id="GMI25768.1"/>
    </source>
</evidence>